<evidence type="ECO:0000313" key="1">
    <source>
        <dbReference type="EMBL" id="SVA83759.1"/>
    </source>
</evidence>
<dbReference type="Gene3D" id="3.30.200.20">
    <property type="entry name" value="Phosphorylase Kinase, domain 1"/>
    <property type="match status" value="1"/>
</dbReference>
<feature type="non-terminal residue" evidence="1">
    <location>
        <position position="192"/>
    </location>
</feature>
<reference evidence="1" key="1">
    <citation type="submission" date="2018-05" db="EMBL/GenBank/DDBJ databases">
        <authorList>
            <person name="Lanie J.A."/>
            <person name="Ng W.-L."/>
            <person name="Kazmierczak K.M."/>
            <person name="Andrzejewski T.M."/>
            <person name="Davidsen T.M."/>
            <person name="Wayne K.J."/>
            <person name="Tettelin H."/>
            <person name="Glass J.I."/>
            <person name="Rusch D."/>
            <person name="Podicherti R."/>
            <person name="Tsui H.-C.T."/>
            <person name="Winkler M.E."/>
        </authorList>
    </citation>
    <scope>NUCLEOTIDE SEQUENCE</scope>
</reference>
<dbReference type="SUPFAM" id="SSF56112">
    <property type="entry name" value="Protein kinase-like (PK-like)"/>
    <property type="match status" value="1"/>
</dbReference>
<dbReference type="EMBL" id="UINC01019798">
    <property type="protein sequence ID" value="SVA83759.1"/>
    <property type="molecule type" value="Genomic_DNA"/>
</dbReference>
<name>A0A381Z3K6_9ZZZZ</name>
<protein>
    <submittedName>
        <fullName evidence="1">Uncharacterized protein</fullName>
    </submittedName>
</protein>
<sequence length="192" mass="22009">MTIPAASENNFPKARFGPSYLSVTMGKIFKWSASGIHCEGLQGDASDRSYFRVSQKNSEGLLKNKSQKSLQSLIVMQLEKPVLDMEIDFTRVLKFLRALDLPAPELFYYDIPKGLLFLEDCGTMTLEDQLNASPQSKAQLYRQAVELLVCMQSRATHSIDSTCPAYHRKFDVKKLMWEFNFMLDYYVDDFCD</sequence>
<organism evidence="1">
    <name type="scientific">marine metagenome</name>
    <dbReference type="NCBI Taxonomy" id="408172"/>
    <lineage>
        <taxon>unclassified sequences</taxon>
        <taxon>metagenomes</taxon>
        <taxon>ecological metagenomes</taxon>
    </lineage>
</organism>
<dbReference type="InterPro" id="IPR011009">
    <property type="entry name" value="Kinase-like_dom_sf"/>
</dbReference>
<dbReference type="AlphaFoldDB" id="A0A381Z3K6"/>
<accession>A0A381Z3K6</accession>
<gene>
    <name evidence="1" type="ORF">METZ01_LOCUS136613</name>
</gene>
<proteinExistence type="predicted"/>